<reference evidence="5" key="1">
    <citation type="journal article" date="2014" name="Front. Microbiol.">
        <title>High frequency of phylogenetically diverse reductive dehalogenase-homologous genes in deep subseafloor sedimentary metagenomes.</title>
        <authorList>
            <person name="Kawai M."/>
            <person name="Futagami T."/>
            <person name="Toyoda A."/>
            <person name="Takaki Y."/>
            <person name="Nishi S."/>
            <person name="Hori S."/>
            <person name="Arai W."/>
            <person name="Tsubouchi T."/>
            <person name="Morono Y."/>
            <person name="Uchiyama I."/>
            <person name="Ito T."/>
            <person name="Fujiyama A."/>
            <person name="Inagaki F."/>
            <person name="Takami H."/>
        </authorList>
    </citation>
    <scope>NUCLEOTIDE SEQUENCE</scope>
    <source>
        <strain evidence="5">Expedition CK06-06</strain>
    </source>
</reference>
<evidence type="ECO:0000256" key="1">
    <source>
        <dbReference type="ARBA" id="ARBA00022448"/>
    </source>
</evidence>
<accession>X1B4L5</accession>
<dbReference type="InterPro" id="IPR003439">
    <property type="entry name" value="ABC_transporter-like_ATP-bd"/>
</dbReference>
<keyword evidence="3" id="KW-0067">ATP-binding</keyword>
<dbReference type="GO" id="GO:0016887">
    <property type="term" value="F:ATP hydrolysis activity"/>
    <property type="evidence" value="ECO:0007669"/>
    <property type="project" value="InterPro"/>
</dbReference>
<dbReference type="Gene3D" id="3.40.50.300">
    <property type="entry name" value="P-loop containing nucleotide triphosphate hydrolases"/>
    <property type="match status" value="1"/>
</dbReference>
<dbReference type="CDD" id="cd03225">
    <property type="entry name" value="ABC_cobalt_CbiO_domain1"/>
    <property type="match status" value="1"/>
</dbReference>
<evidence type="ECO:0000259" key="4">
    <source>
        <dbReference type="PROSITE" id="PS50893"/>
    </source>
</evidence>
<dbReference type="PROSITE" id="PS00211">
    <property type="entry name" value="ABC_TRANSPORTER_1"/>
    <property type="match status" value="1"/>
</dbReference>
<evidence type="ECO:0000256" key="3">
    <source>
        <dbReference type="ARBA" id="ARBA00022840"/>
    </source>
</evidence>
<dbReference type="PROSITE" id="PS50893">
    <property type="entry name" value="ABC_TRANSPORTER_2"/>
    <property type="match status" value="1"/>
</dbReference>
<gene>
    <name evidence="5" type="ORF">S01H4_25730</name>
</gene>
<feature type="domain" description="ABC transporter" evidence="4">
    <location>
        <begin position="1"/>
        <end position="156"/>
    </location>
</feature>
<keyword evidence="1" id="KW-0813">Transport</keyword>
<dbReference type="PANTHER" id="PTHR43553">
    <property type="entry name" value="HEAVY METAL TRANSPORTER"/>
    <property type="match status" value="1"/>
</dbReference>
<comment type="caution">
    <text evidence="5">The sequence shown here is derived from an EMBL/GenBank/DDBJ whole genome shotgun (WGS) entry which is preliminary data.</text>
</comment>
<keyword evidence="2" id="KW-0547">Nucleotide-binding</keyword>
<dbReference type="SUPFAM" id="SSF52540">
    <property type="entry name" value="P-loop containing nucleoside triphosphate hydrolases"/>
    <property type="match status" value="1"/>
</dbReference>
<dbReference type="AlphaFoldDB" id="X1B4L5"/>
<dbReference type="InterPro" id="IPR050095">
    <property type="entry name" value="ECF_ABC_transporter_ATP-bd"/>
</dbReference>
<feature type="non-terminal residue" evidence="5">
    <location>
        <position position="1"/>
    </location>
</feature>
<dbReference type="InterPro" id="IPR017871">
    <property type="entry name" value="ABC_transporter-like_CS"/>
</dbReference>
<evidence type="ECO:0000256" key="2">
    <source>
        <dbReference type="ARBA" id="ARBA00022741"/>
    </source>
</evidence>
<dbReference type="EMBL" id="BART01012285">
    <property type="protein sequence ID" value="GAG79138.1"/>
    <property type="molecule type" value="Genomic_DNA"/>
</dbReference>
<dbReference type="GO" id="GO:0042626">
    <property type="term" value="F:ATPase-coupled transmembrane transporter activity"/>
    <property type="evidence" value="ECO:0007669"/>
    <property type="project" value="TreeGrafter"/>
</dbReference>
<dbReference type="InterPro" id="IPR015856">
    <property type="entry name" value="ABC_transpr_CbiO/EcfA_su"/>
</dbReference>
<dbReference type="PANTHER" id="PTHR43553:SF24">
    <property type="entry name" value="ENERGY-COUPLING FACTOR TRANSPORTER ATP-BINDING PROTEIN ECFA1"/>
    <property type="match status" value="1"/>
</dbReference>
<dbReference type="Pfam" id="PF00005">
    <property type="entry name" value="ABC_tran"/>
    <property type="match status" value="1"/>
</dbReference>
<organism evidence="5">
    <name type="scientific">marine sediment metagenome</name>
    <dbReference type="NCBI Taxonomy" id="412755"/>
    <lineage>
        <taxon>unclassified sequences</taxon>
        <taxon>metagenomes</taxon>
        <taxon>ecological metagenomes</taxon>
    </lineage>
</organism>
<evidence type="ECO:0000313" key="5">
    <source>
        <dbReference type="EMBL" id="GAG79138.1"/>
    </source>
</evidence>
<dbReference type="GO" id="GO:0005524">
    <property type="term" value="F:ATP binding"/>
    <property type="evidence" value="ECO:0007669"/>
    <property type="project" value="UniProtKB-KW"/>
</dbReference>
<dbReference type="GO" id="GO:0043190">
    <property type="term" value="C:ATP-binding cassette (ABC) transporter complex"/>
    <property type="evidence" value="ECO:0007669"/>
    <property type="project" value="TreeGrafter"/>
</dbReference>
<protein>
    <recommendedName>
        <fullName evidence="4">ABC transporter domain-containing protein</fullName>
    </recommendedName>
</protein>
<proteinExistence type="predicted"/>
<sequence length="192" mass="21534">FVFQNIEDQLFSLTVERELAFGLENLGLPKNEINNRINSVIELLGLSELFDKRIPHLSGGQKQKVAIAAAVAMQPEILVLDEPLSELDPRSRLEIVSVLRKLKKERFTIVMVEHRLHEIIPITDKLILFANGELLGCGAPRKLLLDNNLWETLGINLPLPALYALRLPELKGKIDQLPLTPAELVKTLELVG</sequence>
<name>X1B4L5_9ZZZZ</name>
<dbReference type="InterPro" id="IPR027417">
    <property type="entry name" value="P-loop_NTPase"/>
</dbReference>